<dbReference type="Pfam" id="PF02518">
    <property type="entry name" value="HATPase_c"/>
    <property type="match status" value="1"/>
</dbReference>
<dbReference type="PANTHER" id="PTHR45436:SF15">
    <property type="entry name" value="SENSOR HISTIDINE KINASE CUSS"/>
    <property type="match status" value="1"/>
</dbReference>
<evidence type="ECO:0000256" key="1">
    <source>
        <dbReference type="ARBA" id="ARBA00000085"/>
    </source>
</evidence>
<evidence type="ECO:0000256" key="11">
    <source>
        <dbReference type="SAM" id="Phobius"/>
    </source>
</evidence>
<dbReference type="PRINTS" id="PR00344">
    <property type="entry name" value="BCTRLSENSOR"/>
</dbReference>
<dbReference type="STRING" id="396323.VH98_03250"/>
<keyword evidence="10 11" id="KW-0472">Membrane</keyword>
<dbReference type="InterPro" id="IPR050428">
    <property type="entry name" value="TCS_sensor_his_kinase"/>
</dbReference>
<evidence type="ECO:0000256" key="4">
    <source>
        <dbReference type="ARBA" id="ARBA00022553"/>
    </source>
</evidence>
<evidence type="ECO:0000313" key="13">
    <source>
        <dbReference type="EMBL" id="ESK48191.1"/>
    </source>
</evidence>
<evidence type="ECO:0000256" key="6">
    <source>
        <dbReference type="ARBA" id="ARBA00022692"/>
    </source>
</evidence>
<dbReference type="InterPro" id="IPR005467">
    <property type="entry name" value="His_kinase_dom"/>
</dbReference>
<feature type="transmembrane region" description="Helical" evidence="11">
    <location>
        <begin position="20"/>
        <end position="41"/>
    </location>
</feature>
<evidence type="ECO:0000256" key="2">
    <source>
        <dbReference type="ARBA" id="ARBA00004141"/>
    </source>
</evidence>
<keyword evidence="8 11" id="KW-1133">Transmembrane helix</keyword>
<dbReference type="SUPFAM" id="SSF55874">
    <property type="entry name" value="ATPase domain of HSP90 chaperone/DNA topoisomerase II/histidine kinase"/>
    <property type="match status" value="1"/>
</dbReference>
<comment type="subcellular location">
    <subcellularLocation>
        <location evidence="2">Membrane</location>
        <topology evidence="2">Multi-pass membrane protein</topology>
    </subcellularLocation>
</comment>
<dbReference type="EMBL" id="AYEU01000012">
    <property type="protein sequence ID" value="ESK48191.1"/>
    <property type="molecule type" value="Genomic_DNA"/>
</dbReference>
<comment type="caution">
    <text evidence="13">The sequence shown here is derived from an EMBL/GenBank/DDBJ whole genome shotgun (WGS) entry which is preliminary data.</text>
</comment>
<evidence type="ECO:0000259" key="12">
    <source>
        <dbReference type="PROSITE" id="PS50109"/>
    </source>
</evidence>
<evidence type="ECO:0000256" key="9">
    <source>
        <dbReference type="ARBA" id="ARBA00023012"/>
    </source>
</evidence>
<dbReference type="SMART" id="SM00388">
    <property type="entry name" value="HisKA"/>
    <property type="match status" value="1"/>
</dbReference>
<dbReference type="Pfam" id="PF00512">
    <property type="entry name" value="HisKA"/>
    <property type="match status" value="1"/>
</dbReference>
<sequence>MLDSQPSLQLKRNRSLLQQVIIWTVVTLLILAILAGGFAFWNSYRQISNFQNDNLKNIANLIADNENQNLNHKSYNNLAQDSVIEPLSKSQHYQLSNNDDGISIDVFRLVQPTQVSTEKNTLLENHTHTQIQFNKSPLQSDRLTFQQLQHIPNGLSSQQISGEEWRVYRLDKNNAIIIVRQLTDLQADLAESSAIQSLAPLLLAILALGAILPLIMWRMFHPVKVLANTVMQRQDFDFSPLPLTNLPDEILPFMTAINQLLVQVKNNVEQQQRFIADTSHELRSPLTAISLQVQRLQRLATDDTIRAGLDKLALRVKRNQDLVEQLLTLARLNANHDHIQPVAVRPLLEQAVNLLLPIIDNKQIQLVLDINNFSQNTHHQDVTIHADATAILLLIKNIIQNAVLYTPDGGQVSIALKSVENWPDVLKSQSVCVIGPSQQTAFDLPAKQTILQIIDTGCGIDQEHYLQAFEPFVRLNSTQDITVYRSDNLAVSQGPKGTGLGLSIVKTVCEQTGILLFLSLSQGSDYNLTVNRGLCVTLVLPQE</sequence>
<dbReference type="PROSITE" id="PS50109">
    <property type="entry name" value="HIS_KIN"/>
    <property type="match status" value="1"/>
</dbReference>
<keyword evidence="5" id="KW-0808">Transferase</keyword>
<dbReference type="EC" id="2.7.13.3" evidence="3"/>
<dbReference type="Gene3D" id="3.30.565.10">
    <property type="entry name" value="Histidine kinase-like ATPase, C-terminal domain"/>
    <property type="match status" value="1"/>
</dbReference>
<dbReference type="Gene3D" id="1.10.287.130">
    <property type="match status" value="1"/>
</dbReference>
<keyword evidence="4" id="KW-0597">Phosphoprotein</keyword>
<evidence type="ECO:0000256" key="7">
    <source>
        <dbReference type="ARBA" id="ARBA00022777"/>
    </source>
</evidence>
<accession>V2UHY6</accession>
<dbReference type="InterPro" id="IPR003594">
    <property type="entry name" value="HATPase_dom"/>
</dbReference>
<dbReference type="InterPro" id="IPR004358">
    <property type="entry name" value="Sig_transdc_His_kin-like_C"/>
</dbReference>
<dbReference type="RefSeq" id="WP_004898375.1">
    <property type="nucleotide sequence ID" value="NZ_BBTI01000023.1"/>
</dbReference>
<reference evidence="13 14" key="1">
    <citation type="submission" date="2013-10" db="EMBL/GenBank/DDBJ databases">
        <title>The Genome Sequence of Acinetobacter brisouii CIP 110357.</title>
        <authorList>
            <consortium name="The Broad Institute Genomics Platform"/>
            <consortium name="The Broad Institute Genome Sequencing Center for Infectious Disease"/>
            <person name="Cerqueira G."/>
            <person name="Feldgarden M."/>
            <person name="Courvalin P."/>
            <person name="Grillot-Courvalin C."/>
            <person name="Clermont D."/>
            <person name="Rocha E."/>
            <person name="Yoon E.-J."/>
            <person name="Nemec A."/>
            <person name="Young S.K."/>
            <person name="Zeng Q."/>
            <person name="Gargeya S."/>
            <person name="Fitzgerald M."/>
            <person name="Abouelleil A."/>
            <person name="Alvarado L."/>
            <person name="Berlin A.M."/>
            <person name="Chapman S.B."/>
            <person name="Gainer-Dewar J."/>
            <person name="Goldberg J."/>
            <person name="Gnerre S."/>
            <person name="Griggs A."/>
            <person name="Gujja S."/>
            <person name="Hansen M."/>
            <person name="Howarth C."/>
            <person name="Imamovic A."/>
            <person name="Ireland A."/>
            <person name="Larimer J."/>
            <person name="McCowan C."/>
            <person name="Murphy C."/>
            <person name="Pearson M."/>
            <person name="Poon T.W."/>
            <person name="Priest M."/>
            <person name="Roberts A."/>
            <person name="Saif S."/>
            <person name="Shea T."/>
            <person name="Sykes S."/>
            <person name="Wortman J."/>
            <person name="Nusbaum C."/>
            <person name="Birren B."/>
        </authorList>
    </citation>
    <scope>NUCLEOTIDE SEQUENCE [LARGE SCALE GENOMIC DNA]</scope>
    <source>
        <strain evidence="13 14">CIP 110357</strain>
    </source>
</reference>
<evidence type="ECO:0000313" key="14">
    <source>
        <dbReference type="Proteomes" id="UP000018418"/>
    </source>
</evidence>
<feature type="domain" description="Histidine kinase" evidence="12">
    <location>
        <begin position="277"/>
        <end position="543"/>
    </location>
</feature>
<dbReference type="PATRIC" id="fig|1341683.3.peg.2805"/>
<gene>
    <name evidence="13" type="ORF">P255_02834</name>
</gene>
<dbReference type="HOGENOM" id="CLU_000445_89_37_6"/>
<keyword evidence="6 11" id="KW-0812">Transmembrane</keyword>
<dbReference type="AlphaFoldDB" id="V2UHY6"/>
<comment type="catalytic activity">
    <reaction evidence="1">
        <text>ATP + protein L-histidine = ADP + protein N-phospho-L-histidine.</text>
        <dbReference type="EC" id="2.7.13.3"/>
    </reaction>
</comment>
<protein>
    <recommendedName>
        <fullName evidence="3">histidine kinase</fullName>
        <ecNumber evidence="3">2.7.13.3</ecNumber>
    </recommendedName>
</protein>
<proteinExistence type="predicted"/>
<feature type="transmembrane region" description="Helical" evidence="11">
    <location>
        <begin position="201"/>
        <end position="220"/>
    </location>
</feature>
<dbReference type="PANTHER" id="PTHR45436">
    <property type="entry name" value="SENSOR HISTIDINE KINASE YKOH"/>
    <property type="match status" value="1"/>
</dbReference>
<keyword evidence="7" id="KW-0418">Kinase</keyword>
<name>V2UHY6_9GAMM</name>
<dbReference type="InterPro" id="IPR036097">
    <property type="entry name" value="HisK_dim/P_sf"/>
</dbReference>
<dbReference type="SUPFAM" id="SSF47384">
    <property type="entry name" value="Homodimeric domain of signal transducing histidine kinase"/>
    <property type="match status" value="1"/>
</dbReference>
<organism evidence="13 14">
    <name type="scientific">Acinetobacter brisouii CIP 110357</name>
    <dbReference type="NCBI Taxonomy" id="1341683"/>
    <lineage>
        <taxon>Bacteria</taxon>
        <taxon>Pseudomonadati</taxon>
        <taxon>Pseudomonadota</taxon>
        <taxon>Gammaproteobacteria</taxon>
        <taxon>Moraxellales</taxon>
        <taxon>Moraxellaceae</taxon>
        <taxon>Acinetobacter</taxon>
    </lineage>
</organism>
<evidence type="ECO:0000256" key="3">
    <source>
        <dbReference type="ARBA" id="ARBA00012438"/>
    </source>
</evidence>
<dbReference type="InterPro" id="IPR036890">
    <property type="entry name" value="HATPase_C_sf"/>
</dbReference>
<dbReference type="CDD" id="cd00082">
    <property type="entry name" value="HisKA"/>
    <property type="match status" value="1"/>
</dbReference>
<dbReference type="SMART" id="SM00387">
    <property type="entry name" value="HATPase_c"/>
    <property type="match status" value="1"/>
</dbReference>
<evidence type="ECO:0000256" key="8">
    <source>
        <dbReference type="ARBA" id="ARBA00022989"/>
    </source>
</evidence>
<dbReference type="Proteomes" id="UP000018418">
    <property type="component" value="Unassembled WGS sequence"/>
</dbReference>
<evidence type="ECO:0000256" key="5">
    <source>
        <dbReference type="ARBA" id="ARBA00022679"/>
    </source>
</evidence>
<keyword evidence="14" id="KW-1185">Reference proteome</keyword>
<dbReference type="GO" id="GO:0000155">
    <property type="term" value="F:phosphorelay sensor kinase activity"/>
    <property type="evidence" value="ECO:0007669"/>
    <property type="project" value="InterPro"/>
</dbReference>
<dbReference type="InterPro" id="IPR003661">
    <property type="entry name" value="HisK_dim/P_dom"/>
</dbReference>
<dbReference type="GO" id="GO:0005886">
    <property type="term" value="C:plasma membrane"/>
    <property type="evidence" value="ECO:0007669"/>
    <property type="project" value="TreeGrafter"/>
</dbReference>
<keyword evidence="9" id="KW-0902">Two-component regulatory system</keyword>
<evidence type="ECO:0000256" key="10">
    <source>
        <dbReference type="ARBA" id="ARBA00023136"/>
    </source>
</evidence>